<feature type="domain" description="PBP" evidence="10">
    <location>
        <begin position="145"/>
        <end position="381"/>
    </location>
</feature>
<keyword evidence="9" id="KW-0472">Membrane</keyword>
<dbReference type="SUPFAM" id="SSF53850">
    <property type="entry name" value="Periplasmic binding protein-like II"/>
    <property type="match status" value="1"/>
</dbReference>
<evidence type="ECO:0000256" key="2">
    <source>
        <dbReference type="ARBA" id="ARBA00004193"/>
    </source>
</evidence>
<comment type="subcellular location">
    <subcellularLocation>
        <location evidence="2">Cell membrane</location>
        <topology evidence="2">Lipid-anchor</topology>
    </subcellularLocation>
</comment>
<keyword evidence="8" id="KW-0449">Lipoprotein</keyword>
<comment type="similarity">
    <text evidence="3">Belongs to the PstS family.</text>
</comment>
<evidence type="ECO:0000256" key="7">
    <source>
        <dbReference type="ARBA" id="ARBA00023139"/>
    </source>
</evidence>
<feature type="transmembrane region" description="Helical" evidence="9">
    <location>
        <begin position="21"/>
        <end position="41"/>
    </location>
</feature>
<dbReference type="EMBL" id="QUBQ01000001">
    <property type="protein sequence ID" value="REK77906.1"/>
    <property type="molecule type" value="Genomic_DNA"/>
</dbReference>
<evidence type="ECO:0000256" key="4">
    <source>
        <dbReference type="ARBA" id="ARBA00011529"/>
    </source>
</evidence>
<dbReference type="Pfam" id="PF12849">
    <property type="entry name" value="PBP_like_2"/>
    <property type="match status" value="1"/>
</dbReference>
<dbReference type="InterPro" id="IPR024370">
    <property type="entry name" value="PBP_domain"/>
</dbReference>
<evidence type="ECO:0000256" key="1">
    <source>
        <dbReference type="ARBA" id="ARBA00002841"/>
    </source>
</evidence>
<dbReference type="OrthoDB" id="9790048at2"/>
<dbReference type="AlphaFoldDB" id="A0A371PNZ0"/>
<dbReference type="Proteomes" id="UP000261905">
    <property type="component" value="Unassembled WGS sequence"/>
</dbReference>
<keyword evidence="9" id="KW-0812">Transmembrane</keyword>
<proteinExistence type="inferred from homology"/>
<dbReference type="Gene3D" id="3.40.190.10">
    <property type="entry name" value="Periplasmic binding protein-like II"/>
    <property type="match status" value="2"/>
</dbReference>
<dbReference type="GO" id="GO:0005886">
    <property type="term" value="C:plasma membrane"/>
    <property type="evidence" value="ECO:0007669"/>
    <property type="project" value="UniProtKB-SubCell"/>
</dbReference>
<evidence type="ECO:0000313" key="11">
    <source>
        <dbReference type="EMBL" id="REK77906.1"/>
    </source>
</evidence>
<evidence type="ECO:0000256" key="6">
    <source>
        <dbReference type="ARBA" id="ARBA00022729"/>
    </source>
</evidence>
<keyword evidence="12" id="KW-1185">Reference proteome</keyword>
<evidence type="ECO:0000313" key="12">
    <source>
        <dbReference type="Proteomes" id="UP000261905"/>
    </source>
</evidence>
<name>A0A371PNZ0_9BACL</name>
<reference evidence="11 12" key="1">
    <citation type="submission" date="2018-08" db="EMBL/GenBank/DDBJ databases">
        <title>Paenibacillus sp. M4BSY-1, whole genome shotgun sequence.</title>
        <authorList>
            <person name="Tuo L."/>
        </authorList>
    </citation>
    <scope>NUCLEOTIDE SEQUENCE [LARGE SCALE GENOMIC DNA]</scope>
    <source>
        <strain evidence="11 12">M4BSY-1</strain>
    </source>
</reference>
<accession>A0A371PNZ0</accession>
<keyword evidence="6" id="KW-0732">Signal</keyword>
<evidence type="ECO:0000256" key="9">
    <source>
        <dbReference type="SAM" id="Phobius"/>
    </source>
</evidence>
<dbReference type="PANTHER" id="PTHR30570:SF1">
    <property type="entry name" value="PHOSPHATE-BINDING PROTEIN PSTS"/>
    <property type="match status" value="1"/>
</dbReference>
<dbReference type="GO" id="GO:0006817">
    <property type="term" value="P:phosphate ion transport"/>
    <property type="evidence" value="ECO:0007669"/>
    <property type="project" value="UniProtKB-KW"/>
</dbReference>
<organism evidence="11 12">
    <name type="scientific">Paenibacillus paeoniae</name>
    <dbReference type="NCBI Taxonomy" id="2292705"/>
    <lineage>
        <taxon>Bacteria</taxon>
        <taxon>Bacillati</taxon>
        <taxon>Bacillota</taxon>
        <taxon>Bacilli</taxon>
        <taxon>Bacillales</taxon>
        <taxon>Paenibacillaceae</taxon>
        <taxon>Paenibacillus</taxon>
    </lineage>
</organism>
<keyword evidence="7" id="KW-0564">Palmitate</keyword>
<feature type="transmembrane region" description="Helical" evidence="9">
    <location>
        <begin position="75"/>
        <end position="94"/>
    </location>
</feature>
<gene>
    <name evidence="11" type="ORF">DX130_08670</name>
</gene>
<keyword evidence="5" id="KW-0592">Phosphate transport</keyword>
<comment type="caution">
    <text evidence="11">The sequence shown here is derived from an EMBL/GenBank/DDBJ whole genome shotgun (WGS) entry which is preliminary data.</text>
</comment>
<evidence type="ECO:0000256" key="3">
    <source>
        <dbReference type="ARBA" id="ARBA00008725"/>
    </source>
</evidence>
<evidence type="ECO:0000259" key="10">
    <source>
        <dbReference type="Pfam" id="PF12849"/>
    </source>
</evidence>
<sequence length="398" mass="43816">MRGSVMGLAAKGTFWSRVLTGLFFVPLIWLVGFFVYIFAALSGAGFFYIWLILCVCAVLTVMLVLGLGEWLRRKVYWSIMGGLTLVFIVVISGYELNGMYQNSIPKVVEGEVDLKAYEPFVRGSKAAVLNEAATFKLRDELPVLDGATALYPLYSAFAMAVYPEKDYDVHRSEVRSTKTSQAYESLFSGEADLIFAAEPSERQRGDALAAGAELALTPIGREAFVFFTHADNPVTGLTLEQIQNIYAGNIKSWDELGGKRAAIRAFQRPEGSGSQSALQRLMRGRSLTNPPQEDVAAGMGGIIARTADYRNYPDAIGFTFLYYATEMVRNGEIKLLAVDGVYPDRESIADDSYPLSSPFYAVTAGTSNPHVESFINWIRSEQGQKLVEKTGYTPLLVP</sequence>
<dbReference type="PANTHER" id="PTHR30570">
    <property type="entry name" value="PERIPLASMIC PHOSPHATE BINDING COMPONENT OF PHOSPHATE ABC TRANSPORTER"/>
    <property type="match status" value="1"/>
</dbReference>
<evidence type="ECO:0000256" key="5">
    <source>
        <dbReference type="ARBA" id="ARBA00022592"/>
    </source>
</evidence>
<feature type="transmembrane region" description="Helical" evidence="9">
    <location>
        <begin position="47"/>
        <end position="68"/>
    </location>
</feature>
<dbReference type="InterPro" id="IPR050811">
    <property type="entry name" value="Phosphate_ABC_transporter"/>
</dbReference>
<comment type="function">
    <text evidence="1">Part of the ABC transporter complex PstSACB involved in phosphate import.</text>
</comment>
<keyword evidence="9" id="KW-1133">Transmembrane helix</keyword>
<keyword evidence="5" id="KW-0813">Transport</keyword>
<comment type="subunit">
    <text evidence="4">The complex is composed of two ATP-binding proteins (PstB), two transmembrane proteins (PstC and PstA) and a solute-binding protein (PstS).</text>
</comment>
<evidence type="ECO:0000256" key="8">
    <source>
        <dbReference type="ARBA" id="ARBA00023288"/>
    </source>
</evidence>
<protein>
    <recommendedName>
        <fullName evidence="10">PBP domain-containing protein</fullName>
    </recommendedName>
</protein>